<proteinExistence type="predicted"/>
<name>A0A8J3R1Y5_9ACTN</name>
<dbReference type="Proteomes" id="UP000642748">
    <property type="component" value="Unassembled WGS sequence"/>
</dbReference>
<reference evidence="2" key="1">
    <citation type="submission" date="2021-01" db="EMBL/GenBank/DDBJ databases">
        <title>Whole genome shotgun sequence of Rugosimonospora africana NBRC 104875.</title>
        <authorList>
            <person name="Komaki H."/>
            <person name="Tamura T."/>
        </authorList>
    </citation>
    <scope>NUCLEOTIDE SEQUENCE</scope>
    <source>
        <strain evidence="2">NBRC 104875</strain>
    </source>
</reference>
<protein>
    <submittedName>
        <fullName evidence="2">Uncharacterized protein</fullName>
    </submittedName>
</protein>
<evidence type="ECO:0000313" key="2">
    <source>
        <dbReference type="EMBL" id="GIH21495.1"/>
    </source>
</evidence>
<keyword evidence="1" id="KW-1133">Transmembrane helix</keyword>
<feature type="transmembrane region" description="Helical" evidence="1">
    <location>
        <begin position="20"/>
        <end position="39"/>
    </location>
</feature>
<gene>
    <name evidence="2" type="ORF">Raf01_96670</name>
</gene>
<sequence>MSERNVPTRPLSTSAWTPERIRALGTVTTVPIAAAIFGLSRSVAYDLVKTGQFPGNRATVRHPGTGSR</sequence>
<keyword evidence="3" id="KW-1185">Reference proteome</keyword>
<evidence type="ECO:0000256" key="1">
    <source>
        <dbReference type="SAM" id="Phobius"/>
    </source>
</evidence>
<organism evidence="2 3">
    <name type="scientific">Rugosimonospora africana</name>
    <dbReference type="NCBI Taxonomy" id="556532"/>
    <lineage>
        <taxon>Bacteria</taxon>
        <taxon>Bacillati</taxon>
        <taxon>Actinomycetota</taxon>
        <taxon>Actinomycetes</taxon>
        <taxon>Micromonosporales</taxon>
        <taxon>Micromonosporaceae</taxon>
        <taxon>Rugosimonospora</taxon>
    </lineage>
</organism>
<keyword evidence="1" id="KW-0812">Transmembrane</keyword>
<keyword evidence="1" id="KW-0472">Membrane</keyword>
<dbReference type="EMBL" id="BONZ01000135">
    <property type="protein sequence ID" value="GIH21495.1"/>
    <property type="molecule type" value="Genomic_DNA"/>
</dbReference>
<dbReference type="AlphaFoldDB" id="A0A8J3R1Y5"/>
<accession>A0A8J3R1Y5</accession>
<evidence type="ECO:0000313" key="3">
    <source>
        <dbReference type="Proteomes" id="UP000642748"/>
    </source>
</evidence>
<comment type="caution">
    <text evidence="2">The sequence shown here is derived from an EMBL/GenBank/DDBJ whole genome shotgun (WGS) entry which is preliminary data.</text>
</comment>